<dbReference type="Pfam" id="PF00924">
    <property type="entry name" value="MS_channel_2nd"/>
    <property type="match status" value="1"/>
</dbReference>
<comment type="similarity">
    <text evidence="2">Belongs to the MscS (TC 1.A.23) family.</text>
</comment>
<feature type="transmembrane region" description="Helical" evidence="7">
    <location>
        <begin position="132"/>
        <end position="152"/>
    </location>
</feature>
<dbReference type="SUPFAM" id="SSF50182">
    <property type="entry name" value="Sm-like ribonucleoproteins"/>
    <property type="match status" value="1"/>
</dbReference>
<feature type="domain" description="Mechanosensitive ion channel MscS C-terminal" evidence="9">
    <location>
        <begin position="254"/>
        <end position="338"/>
    </location>
</feature>
<evidence type="ECO:0000256" key="3">
    <source>
        <dbReference type="ARBA" id="ARBA00022475"/>
    </source>
</evidence>
<dbReference type="AlphaFoldDB" id="A0A235BTJ8"/>
<evidence type="ECO:0000313" key="11">
    <source>
        <dbReference type="EMBL" id="OYD15502.1"/>
    </source>
</evidence>
<feature type="transmembrane region" description="Helical" evidence="7">
    <location>
        <begin position="15"/>
        <end position="35"/>
    </location>
</feature>
<dbReference type="SUPFAM" id="SSF82861">
    <property type="entry name" value="Mechanosensitive channel protein MscS (YggB), transmembrane region"/>
    <property type="match status" value="1"/>
</dbReference>
<proteinExistence type="inferred from homology"/>
<dbReference type="InterPro" id="IPR049278">
    <property type="entry name" value="MS_channel_C"/>
</dbReference>
<evidence type="ECO:0000259" key="8">
    <source>
        <dbReference type="Pfam" id="PF00924"/>
    </source>
</evidence>
<feature type="domain" description="Mechanosensitive ion channel transmembrane helices 2/3" evidence="10">
    <location>
        <begin position="138"/>
        <end position="179"/>
    </location>
</feature>
<keyword evidence="5 7" id="KW-1133">Transmembrane helix</keyword>
<dbReference type="EMBL" id="NOZQ01000115">
    <property type="protein sequence ID" value="OYD15502.1"/>
    <property type="molecule type" value="Genomic_DNA"/>
</dbReference>
<dbReference type="PANTHER" id="PTHR30566">
    <property type="entry name" value="YNAI-RELATED MECHANOSENSITIVE ION CHANNEL"/>
    <property type="match status" value="1"/>
</dbReference>
<dbReference type="InterPro" id="IPR023408">
    <property type="entry name" value="MscS_beta-dom_sf"/>
</dbReference>
<feature type="transmembrane region" description="Helical" evidence="7">
    <location>
        <begin position="66"/>
        <end position="83"/>
    </location>
</feature>
<keyword evidence="4 7" id="KW-0812">Transmembrane</keyword>
<dbReference type="InterPro" id="IPR010920">
    <property type="entry name" value="LSM_dom_sf"/>
</dbReference>
<protein>
    <submittedName>
        <fullName evidence="11">Mechanosensitive ion channel protein MscS</fullName>
    </submittedName>
</protein>
<comment type="caution">
    <text evidence="11">The sequence shown here is derived from an EMBL/GenBank/DDBJ whole genome shotgun (WGS) entry which is preliminary data.</text>
</comment>
<dbReference type="Gene3D" id="3.30.70.100">
    <property type="match status" value="1"/>
</dbReference>
<dbReference type="Pfam" id="PF21088">
    <property type="entry name" value="MS_channel_1st"/>
    <property type="match status" value="1"/>
</dbReference>
<comment type="subcellular location">
    <subcellularLocation>
        <location evidence="1">Cell membrane</location>
        <topology evidence="1">Multi-pass membrane protein</topology>
    </subcellularLocation>
</comment>
<keyword evidence="3" id="KW-1003">Cell membrane</keyword>
<accession>A0A235BTJ8</accession>
<sequence>MFQALLQKTFLHNRVLDYLICLSIFVCGIIIIRIFRRILLNRLKRWAKRTATTIDDFLIRIFEKELLPLLYFGAFYLAIRTLTLNPTLEKVINGLGLILLTIFGVRFLLATIIYGFETYWTKKEKNIARKKALRGITTVIKIIVWGLAIVILLDNFGIKITALVAGLGIVGVAIALAAQAILGDLFSYFTIFFDRPFEIGDFIIIGDYMGAVEHIGIKSTRVRSLGGEQLVFSNTDLTNSRVRNYKRMNRRRVAFKLGVTYETKLQQLKEIPVIITDIIKSIEDAVLDRAHFSSYGDFSLIFDIVYYVIGGDYGKYMNIQQEINFKIKEEFEKRGIEFAYPTQTLYLNRE</sequence>
<name>A0A235BTJ8_UNCW3</name>
<dbReference type="Gene3D" id="1.10.287.1260">
    <property type="match status" value="1"/>
</dbReference>
<gene>
    <name evidence="11" type="ORF">CH333_05560</name>
</gene>
<dbReference type="SUPFAM" id="SSF82689">
    <property type="entry name" value="Mechanosensitive channel protein MscS (YggB), C-terminal domain"/>
    <property type="match status" value="1"/>
</dbReference>
<evidence type="ECO:0000259" key="10">
    <source>
        <dbReference type="Pfam" id="PF21088"/>
    </source>
</evidence>
<evidence type="ECO:0000256" key="6">
    <source>
        <dbReference type="ARBA" id="ARBA00023136"/>
    </source>
</evidence>
<dbReference type="PANTHER" id="PTHR30566:SF25">
    <property type="entry name" value="INNER MEMBRANE PROTEIN"/>
    <property type="match status" value="1"/>
</dbReference>
<evidence type="ECO:0000256" key="1">
    <source>
        <dbReference type="ARBA" id="ARBA00004651"/>
    </source>
</evidence>
<organism evidence="11 12">
    <name type="scientific">candidate division WOR-3 bacterium JGI_Cruoil_03_44_89</name>
    <dbReference type="NCBI Taxonomy" id="1973748"/>
    <lineage>
        <taxon>Bacteria</taxon>
        <taxon>Bacteria division WOR-3</taxon>
    </lineage>
</organism>
<evidence type="ECO:0000256" key="5">
    <source>
        <dbReference type="ARBA" id="ARBA00022989"/>
    </source>
</evidence>
<dbReference type="GO" id="GO:0055085">
    <property type="term" value="P:transmembrane transport"/>
    <property type="evidence" value="ECO:0007669"/>
    <property type="project" value="InterPro"/>
</dbReference>
<feature type="transmembrane region" description="Helical" evidence="7">
    <location>
        <begin position="95"/>
        <end position="120"/>
    </location>
</feature>
<dbReference type="Gene3D" id="2.30.30.60">
    <property type="match status" value="1"/>
</dbReference>
<keyword evidence="6 7" id="KW-0472">Membrane</keyword>
<dbReference type="InterPro" id="IPR006685">
    <property type="entry name" value="MscS_channel_2nd"/>
</dbReference>
<dbReference type="InterPro" id="IPR049142">
    <property type="entry name" value="MS_channel_1st"/>
</dbReference>
<dbReference type="Proteomes" id="UP000215215">
    <property type="component" value="Unassembled WGS sequence"/>
</dbReference>
<dbReference type="Pfam" id="PF21082">
    <property type="entry name" value="MS_channel_3rd"/>
    <property type="match status" value="1"/>
</dbReference>
<evidence type="ECO:0000313" key="12">
    <source>
        <dbReference type="Proteomes" id="UP000215215"/>
    </source>
</evidence>
<dbReference type="GO" id="GO:0005886">
    <property type="term" value="C:plasma membrane"/>
    <property type="evidence" value="ECO:0007669"/>
    <property type="project" value="UniProtKB-SubCell"/>
</dbReference>
<reference evidence="11 12" key="1">
    <citation type="submission" date="2017-07" db="EMBL/GenBank/DDBJ databases">
        <title>Recovery of genomes from metagenomes via a dereplication, aggregation, and scoring strategy.</title>
        <authorList>
            <person name="Sieber C.M."/>
            <person name="Probst A.J."/>
            <person name="Sharrar A."/>
            <person name="Thomas B.C."/>
            <person name="Hess M."/>
            <person name="Tringe S.G."/>
            <person name="Banfield J.F."/>
        </authorList>
    </citation>
    <scope>NUCLEOTIDE SEQUENCE [LARGE SCALE GENOMIC DNA]</scope>
    <source>
        <strain evidence="11">JGI_Cruoil_03_44_89</strain>
    </source>
</reference>
<evidence type="ECO:0000259" key="9">
    <source>
        <dbReference type="Pfam" id="PF21082"/>
    </source>
</evidence>
<evidence type="ECO:0000256" key="7">
    <source>
        <dbReference type="SAM" id="Phobius"/>
    </source>
</evidence>
<feature type="transmembrane region" description="Helical" evidence="7">
    <location>
        <begin position="158"/>
        <end position="182"/>
    </location>
</feature>
<feature type="domain" description="Mechanosensitive ion channel MscS" evidence="8">
    <location>
        <begin position="181"/>
        <end position="247"/>
    </location>
</feature>
<dbReference type="InterPro" id="IPR011066">
    <property type="entry name" value="MscS_channel_C_sf"/>
</dbReference>
<dbReference type="InterPro" id="IPR011014">
    <property type="entry name" value="MscS_channel_TM-2"/>
</dbReference>
<evidence type="ECO:0000256" key="4">
    <source>
        <dbReference type="ARBA" id="ARBA00022692"/>
    </source>
</evidence>
<evidence type="ECO:0000256" key="2">
    <source>
        <dbReference type="ARBA" id="ARBA00008017"/>
    </source>
</evidence>